<protein>
    <submittedName>
        <fullName evidence="3">Lipid-binding SYLF domain-containing protein</fullName>
    </submittedName>
</protein>
<dbReference type="Pfam" id="PF04366">
    <property type="entry name" value="Ysc84"/>
    <property type="match status" value="1"/>
</dbReference>
<feature type="signal peptide" evidence="1">
    <location>
        <begin position="1"/>
        <end position="24"/>
    </location>
</feature>
<evidence type="ECO:0000256" key="1">
    <source>
        <dbReference type="SAM" id="SignalP"/>
    </source>
</evidence>
<keyword evidence="4" id="KW-1185">Reference proteome</keyword>
<dbReference type="OrthoDB" id="9782434at2"/>
<name>A0A1G9JVT2_9BACT</name>
<organism evidence="3 4">
    <name type="scientific">Maridesulfovibrio ferrireducens</name>
    <dbReference type="NCBI Taxonomy" id="246191"/>
    <lineage>
        <taxon>Bacteria</taxon>
        <taxon>Pseudomonadati</taxon>
        <taxon>Thermodesulfobacteriota</taxon>
        <taxon>Desulfovibrionia</taxon>
        <taxon>Desulfovibrionales</taxon>
        <taxon>Desulfovibrionaceae</taxon>
        <taxon>Maridesulfovibrio</taxon>
    </lineage>
</organism>
<dbReference type="STRING" id="246191.SAMN05660337_2965"/>
<evidence type="ECO:0000259" key="2">
    <source>
        <dbReference type="Pfam" id="PF04366"/>
    </source>
</evidence>
<dbReference type="RefSeq" id="WP_092162444.1">
    <property type="nucleotide sequence ID" value="NZ_FNGA01000004.1"/>
</dbReference>
<reference evidence="4" key="1">
    <citation type="submission" date="2016-10" db="EMBL/GenBank/DDBJ databases">
        <authorList>
            <person name="Varghese N."/>
            <person name="Submissions S."/>
        </authorList>
    </citation>
    <scope>NUCLEOTIDE SEQUENCE [LARGE SCALE GENOMIC DNA]</scope>
    <source>
        <strain evidence="4">DSM 16995</strain>
    </source>
</reference>
<proteinExistence type="predicted"/>
<keyword evidence="1" id="KW-0732">Signal</keyword>
<dbReference type="PROSITE" id="PS51257">
    <property type="entry name" value="PROKAR_LIPOPROTEIN"/>
    <property type="match status" value="1"/>
</dbReference>
<dbReference type="Proteomes" id="UP000199053">
    <property type="component" value="Unassembled WGS sequence"/>
</dbReference>
<evidence type="ECO:0000313" key="3">
    <source>
        <dbReference type="EMBL" id="SDL41376.1"/>
    </source>
</evidence>
<dbReference type="PANTHER" id="PTHR15629:SF2">
    <property type="entry name" value="SH3 DOMAIN-CONTAINING YSC84-LIKE PROTEIN 1"/>
    <property type="match status" value="1"/>
</dbReference>
<accession>A0A1G9JVT2</accession>
<gene>
    <name evidence="3" type="ORF">SAMN05660337_2965</name>
</gene>
<sequence>MNKFKRISLCIAVILLFTSCNSVKKITGNPCVSNSTTNTQRVVDSAACAVKQMRTDLDGPTIDYLLEISRGVFIFPDVYKLAFMIGAEGGAGVLCAKDSTGFWNGPAFYTLAGIDIGIQGGVAGKTIMIFLMDDEALESAIAGKIDLSLGVDLAIGHLNDQRHRGSFDFEGNVFPLVYQAGAFFGVSYRTGSLMVGKESNKAYYGKPISVKELLMTHEHDKPEADVLFNVLMGI</sequence>
<evidence type="ECO:0000313" key="4">
    <source>
        <dbReference type="Proteomes" id="UP000199053"/>
    </source>
</evidence>
<dbReference type="CDD" id="cd11524">
    <property type="entry name" value="SYLF"/>
    <property type="match status" value="1"/>
</dbReference>
<feature type="chain" id="PRO_5011770354" evidence="1">
    <location>
        <begin position="25"/>
        <end position="234"/>
    </location>
</feature>
<dbReference type="InterPro" id="IPR051702">
    <property type="entry name" value="SH3_domain_YSC84-like"/>
</dbReference>
<dbReference type="AlphaFoldDB" id="A0A1G9JVT2"/>
<dbReference type="PANTHER" id="PTHR15629">
    <property type="entry name" value="SH3YL1 PROTEIN"/>
    <property type="match status" value="1"/>
</dbReference>
<dbReference type="EMBL" id="FNGA01000004">
    <property type="protein sequence ID" value="SDL41376.1"/>
    <property type="molecule type" value="Genomic_DNA"/>
</dbReference>
<dbReference type="InterPro" id="IPR007461">
    <property type="entry name" value="Ysc84_actin-binding"/>
</dbReference>
<feature type="domain" description="Ysc84 actin-binding" evidence="2">
    <location>
        <begin position="113"/>
        <end position="232"/>
    </location>
</feature>
<dbReference type="GO" id="GO:0035091">
    <property type="term" value="F:phosphatidylinositol binding"/>
    <property type="evidence" value="ECO:0007669"/>
    <property type="project" value="TreeGrafter"/>
</dbReference>